<feature type="transmembrane region" description="Helical" evidence="1">
    <location>
        <begin position="249"/>
        <end position="267"/>
    </location>
</feature>
<dbReference type="EMBL" id="CP093313">
    <property type="protein sequence ID" value="UWZ86142.1"/>
    <property type="molecule type" value="Genomic_DNA"/>
</dbReference>
<feature type="transmembrane region" description="Helical" evidence="1">
    <location>
        <begin position="53"/>
        <end position="73"/>
    </location>
</feature>
<dbReference type="AlphaFoldDB" id="A0A9J7BY81"/>
<sequence length="428" mass="47404">MEASNAAYANVGFVMLLFFGIHTGVSLPFLPHEFLAFLAACGLYLANRNRVTVRVLIWFVATFVAMSAVGLLAGQSAGVSFGTELRAIANFIYDIFTGLSVYYGLLRLGRDRVRKLFWAVLLVLVIGSVLEVVGIVKPLSDGFRQAVLTQGIYDLNDRDVAMYGALRPKFFASEPANLGVSISVSFYLWFAAMHRPRRKHYLAAFILLAVALYFVRSPVVVFGAIAYALTVCITRPWKGRWKRYLSSFIPRVYAVVAFLIPGVLLGLTNVSGAPAYLTSHSMFSREIAPYYMAVQSVQSHPFFGIGLQNDDQLTNIALGVYTMPGQEDKFSYENLEGFGQNSCNAFWFTFISFGIVGSIILGIMVARLLKLLRVRVSFISLCCVACLTYWMTFGRVNSPVAWFTFFVVAAACQLRMSNDMLNSGLRAG</sequence>
<dbReference type="Proteomes" id="UP001059380">
    <property type="component" value="Chromosome"/>
</dbReference>
<proteinExistence type="predicted"/>
<feature type="transmembrane region" description="Helical" evidence="1">
    <location>
        <begin position="7"/>
        <end position="23"/>
    </location>
</feature>
<protein>
    <submittedName>
        <fullName evidence="2">Uncharacterized protein</fullName>
    </submittedName>
</protein>
<feature type="transmembrane region" description="Helical" evidence="1">
    <location>
        <begin position="176"/>
        <end position="193"/>
    </location>
</feature>
<dbReference type="KEGG" id="orp:MOP44_09380"/>
<gene>
    <name evidence="2" type="ORF">MOP44_09380</name>
</gene>
<keyword evidence="1" id="KW-1133">Transmembrane helix</keyword>
<dbReference type="RefSeq" id="WP_260795786.1">
    <property type="nucleotide sequence ID" value="NZ_CP093313.1"/>
</dbReference>
<dbReference type="GO" id="GO:0016020">
    <property type="term" value="C:membrane"/>
    <property type="evidence" value="ECO:0007669"/>
    <property type="project" value="UniProtKB-SubCell"/>
</dbReference>
<keyword evidence="1" id="KW-0812">Transmembrane</keyword>
<feature type="transmembrane region" description="Helical" evidence="1">
    <location>
        <begin position="399"/>
        <end position="416"/>
    </location>
</feature>
<accession>A0A9J7BY81</accession>
<organism evidence="2 3">
    <name type="scientific">Occallatibacter riparius</name>
    <dbReference type="NCBI Taxonomy" id="1002689"/>
    <lineage>
        <taxon>Bacteria</taxon>
        <taxon>Pseudomonadati</taxon>
        <taxon>Acidobacteriota</taxon>
        <taxon>Terriglobia</taxon>
        <taxon>Terriglobales</taxon>
        <taxon>Acidobacteriaceae</taxon>
        <taxon>Occallatibacter</taxon>
    </lineage>
</organism>
<name>A0A9J7BY81_9BACT</name>
<feature type="transmembrane region" description="Helical" evidence="1">
    <location>
        <begin position="345"/>
        <end position="369"/>
    </location>
</feature>
<keyword evidence="3" id="KW-1185">Reference proteome</keyword>
<feature type="transmembrane region" description="Helical" evidence="1">
    <location>
        <begin position="85"/>
        <end position="104"/>
    </location>
</feature>
<evidence type="ECO:0000256" key="1">
    <source>
        <dbReference type="SAM" id="Phobius"/>
    </source>
</evidence>
<feature type="transmembrane region" description="Helical" evidence="1">
    <location>
        <begin position="116"/>
        <end position="136"/>
    </location>
</feature>
<keyword evidence="1" id="KW-0472">Membrane</keyword>
<evidence type="ECO:0000313" key="3">
    <source>
        <dbReference type="Proteomes" id="UP001059380"/>
    </source>
</evidence>
<feature type="transmembrane region" description="Helical" evidence="1">
    <location>
        <begin position="376"/>
        <end position="393"/>
    </location>
</feature>
<feature type="transmembrane region" description="Helical" evidence="1">
    <location>
        <begin position="29"/>
        <end position="46"/>
    </location>
</feature>
<evidence type="ECO:0000313" key="2">
    <source>
        <dbReference type="EMBL" id="UWZ86142.1"/>
    </source>
</evidence>
<reference evidence="2" key="1">
    <citation type="submission" date="2021-04" db="EMBL/GenBank/DDBJ databases">
        <title>Phylogenetic analysis of Acidobacteriaceae.</title>
        <authorList>
            <person name="Qiu L."/>
            <person name="Zhang Q."/>
        </authorList>
    </citation>
    <scope>NUCLEOTIDE SEQUENCE</scope>
    <source>
        <strain evidence="2">DSM 25168</strain>
    </source>
</reference>